<reference evidence="2 3" key="1">
    <citation type="submission" date="2010-06" db="EMBL/GenBank/DDBJ databases">
        <title>Complete sequence chromosome of Methanohalobium evestigatum Z-7303.</title>
        <authorList>
            <consortium name="US DOE Joint Genome Institute"/>
            <person name="Lucas S."/>
            <person name="Copeland A."/>
            <person name="Lapidus A."/>
            <person name="Cheng J.-F."/>
            <person name="Bruce D."/>
            <person name="Goodwin L."/>
            <person name="Pitluck S."/>
            <person name="Saunders E."/>
            <person name="Detter J.C."/>
            <person name="Han C."/>
            <person name="Tapia R."/>
            <person name="Land M."/>
            <person name="Hauser L."/>
            <person name="Kyrpides N."/>
            <person name="Mikhailova N."/>
            <person name="Sieprawska-Lupa M."/>
            <person name="Whitman W.B."/>
            <person name="Anderson I."/>
            <person name="Woyke T."/>
        </authorList>
    </citation>
    <scope>NUCLEOTIDE SEQUENCE [LARGE SCALE GENOMIC DNA]</scope>
    <source>
        <strain evidence="3">ATCC BAA-1072 / DSM 3721 / NBRC 107634 / OCM 161 / Z-7303</strain>
    </source>
</reference>
<organism evidence="2 3">
    <name type="scientific">Methanohalobium evestigatum (strain ATCC BAA-1072 / DSM 3721 / NBRC 107634 / OCM 161 / Z-7303)</name>
    <dbReference type="NCBI Taxonomy" id="644295"/>
    <lineage>
        <taxon>Archaea</taxon>
        <taxon>Methanobacteriati</taxon>
        <taxon>Methanobacteriota</taxon>
        <taxon>Stenosarchaea group</taxon>
        <taxon>Methanomicrobia</taxon>
        <taxon>Methanosarcinales</taxon>
        <taxon>Methanosarcinaceae</taxon>
        <taxon>Methanohalobium</taxon>
    </lineage>
</organism>
<evidence type="ECO:0008006" key="4">
    <source>
        <dbReference type="Google" id="ProtNLM"/>
    </source>
</evidence>
<proteinExistence type="predicted"/>
<keyword evidence="1" id="KW-0812">Transmembrane</keyword>
<keyword evidence="3" id="KW-1185">Reference proteome</keyword>
<protein>
    <recommendedName>
        <fullName evidence="4">S-layer-related duplication domain protein</fullName>
    </recommendedName>
</protein>
<dbReference type="Proteomes" id="UP000000391">
    <property type="component" value="Chromosome"/>
</dbReference>
<keyword evidence="1" id="KW-1133">Transmembrane helix</keyword>
<keyword evidence="1" id="KW-0472">Membrane</keyword>
<evidence type="ECO:0000313" key="2">
    <source>
        <dbReference type="EMBL" id="ADI74857.1"/>
    </source>
</evidence>
<accession>D7EBL5</accession>
<dbReference type="KEGG" id="mev:Metev_2028"/>
<dbReference type="AlphaFoldDB" id="D7EBL5"/>
<dbReference type="Gene3D" id="2.60.98.40">
    <property type="match status" value="2"/>
</dbReference>
<feature type="transmembrane region" description="Helical" evidence="1">
    <location>
        <begin position="397"/>
        <end position="421"/>
    </location>
</feature>
<sequence length="422" mass="46764" precursor="true">MRYIYFVLIALVLSGLASTTVSAQESDVMIHYCKDSLDIGDTYSLEQGYSFKVRDINDGTGNSWIELYFNGEKVDTDDQFSKENDPFEYRKTVTENGDEKQYLIIRITPIELIKTSNDVSVKYKIEQHLDPEIETDNYLIIDDTESVNNINPLELKNNYTLHVGNFGQESAVLTLKKDGSTVKETETNVGDYFTYTRKTSKDSTTIFLAKLSELFTSKDYNTVFLEKMTLRKDYNFDSSSGIDSDITLNTTVKDLDGDGLTKGDKAIVSYTLKNGNFSEVMVELDDKQIDFRNDVDSGTYVTLTGNLTGGVHNTTITAVSEEGVNKKQTTEFVVKSTSDNSNESSLNLSDNSSKIGNKLKNLAGSVFDRLTTNSTEINSSINSEGSNSAGISENSGLVTALSAVITVVVFSILAFFILSLLR</sequence>
<dbReference type="STRING" id="644295.Metev_2028"/>
<dbReference type="HOGENOM" id="CLU_670167_0_0_2"/>
<dbReference type="EMBL" id="CP002069">
    <property type="protein sequence ID" value="ADI74857.1"/>
    <property type="molecule type" value="Genomic_DNA"/>
</dbReference>
<name>D7EBL5_METEZ</name>
<evidence type="ECO:0000256" key="1">
    <source>
        <dbReference type="SAM" id="Phobius"/>
    </source>
</evidence>
<gene>
    <name evidence="2" type="ordered locus">Metev_2028</name>
</gene>
<evidence type="ECO:0000313" key="3">
    <source>
        <dbReference type="Proteomes" id="UP000000391"/>
    </source>
</evidence>